<dbReference type="Proteomes" id="UP000006327">
    <property type="component" value="Unassembled WGS sequence"/>
</dbReference>
<dbReference type="SUPFAM" id="SSF50494">
    <property type="entry name" value="Trypsin-like serine proteases"/>
    <property type="match status" value="1"/>
</dbReference>
<dbReference type="AlphaFoldDB" id="K6XL66"/>
<dbReference type="RefSeq" id="WP_007624277.1">
    <property type="nucleotide sequence ID" value="NZ_BAEO01000062.1"/>
</dbReference>
<dbReference type="eggNOG" id="COG0265">
    <property type="taxonomic scope" value="Bacteria"/>
</dbReference>
<evidence type="ECO:0008006" key="4">
    <source>
        <dbReference type="Google" id="ProtNLM"/>
    </source>
</evidence>
<keyword evidence="1" id="KW-0732">Signal</keyword>
<evidence type="ECO:0000256" key="1">
    <source>
        <dbReference type="SAM" id="SignalP"/>
    </source>
</evidence>
<proteinExistence type="predicted"/>
<sequence length="552" mass="60084">MKKTIKLLVFILFFSSSKLYAEISLQQKAKTLRHNVVSVNAKMTNTSQQGFAWVVGDSNNYLYLVTANHVVDGANPGAKLENITLQFFRDDNTEYSAEVVPGDSEGLDLAILKMKKPNRQPWLYASADLTPLKAGTKVTYVGKNATWYVAKQAGRIKSINVDSDNEYDTLATNLELDVGTSGAPLISANGIVGMVITNSSENVGVISLAKIKGILGSRGLPWGLIPAAKSPLTLDGVWAPKTPNIPDNIRLTFKSSDDYAHYIYEMDFPSSPRDNQGIAVVDGDEVKIWQSMSASKTSYGTFKIYGSQSSDSREGIVMDGLITDGDMQTTQLRLVKLKDGADDPQAIAWMRDNPSDFEQMARKYLPAIKVQNNGGTDEDAFSALGENEQQTIMGGMAQGMMLRSGLMRLAELGLTNVKLAIENNCYTASGRLNLLSQKDQVSTLLKSLANDANNQFGKNYQTCNQTQVADSDARDTNSSAFDFVAELAQPRRLLSGLAPDAKLSIDGECVLLEGKLQSAMHKMMLANMLSDLAESLSNKSKKALKACDQTTI</sequence>
<evidence type="ECO:0000313" key="3">
    <source>
        <dbReference type="Proteomes" id="UP000006327"/>
    </source>
</evidence>
<evidence type="ECO:0000313" key="2">
    <source>
        <dbReference type="EMBL" id="GAC21384.1"/>
    </source>
</evidence>
<keyword evidence="3" id="KW-1185">Reference proteome</keyword>
<dbReference type="OrthoDB" id="6394805at2"/>
<dbReference type="InterPro" id="IPR009003">
    <property type="entry name" value="Peptidase_S1_PA"/>
</dbReference>
<gene>
    <name evidence="2" type="ORF">GARC_4442</name>
</gene>
<feature type="chain" id="PRO_5003900395" description="Serine protease" evidence="1">
    <location>
        <begin position="22"/>
        <end position="552"/>
    </location>
</feature>
<feature type="signal peptide" evidence="1">
    <location>
        <begin position="1"/>
        <end position="21"/>
    </location>
</feature>
<name>K6XL66_9ALTE</name>
<comment type="caution">
    <text evidence="2">The sequence shown here is derived from an EMBL/GenBank/DDBJ whole genome shotgun (WGS) entry which is preliminary data.</text>
</comment>
<protein>
    <recommendedName>
        <fullName evidence="4">Serine protease</fullName>
    </recommendedName>
</protein>
<dbReference type="EMBL" id="BAEO01000062">
    <property type="protein sequence ID" value="GAC21384.1"/>
    <property type="molecule type" value="Genomic_DNA"/>
</dbReference>
<organism evidence="2 3">
    <name type="scientific">Paraglaciecola arctica BSs20135</name>
    <dbReference type="NCBI Taxonomy" id="493475"/>
    <lineage>
        <taxon>Bacteria</taxon>
        <taxon>Pseudomonadati</taxon>
        <taxon>Pseudomonadota</taxon>
        <taxon>Gammaproteobacteria</taxon>
        <taxon>Alteromonadales</taxon>
        <taxon>Alteromonadaceae</taxon>
        <taxon>Paraglaciecola</taxon>
    </lineage>
</organism>
<dbReference type="STRING" id="493475.GARC_4442"/>
<reference evidence="2 3" key="1">
    <citation type="journal article" date="2017" name="Antonie Van Leeuwenhoek">
        <title>Rhizobium rhizosphaerae sp. nov., a novel species isolated from rice rhizosphere.</title>
        <authorList>
            <person name="Zhao J.J."/>
            <person name="Zhang J."/>
            <person name="Zhang R.J."/>
            <person name="Zhang C.W."/>
            <person name="Yin H.Q."/>
            <person name="Zhang X.X."/>
        </authorList>
    </citation>
    <scope>NUCLEOTIDE SEQUENCE [LARGE SCALE GENOMIC DNA]</scope>
    <source>
        <strain evidence="2 3">BSs20135</strain>
    </source>
</reference>
<accession>K6XL66</accession>
<dbReference type="Gene3D" id="2.40.10.120">
    <property type="match status" value="1"/>
</dbReference>
<dbReference type="Pfam" id="PF13365">
    <property type="entry name" value="Trypsin_2"/>
    <property type="match status" value="1"/>
</dbReference>